<gene>
    <name evidence="2" type="ORF">F0M18_14230</name>
</gene>
<dbReference type="RefSeq" id="WP_149612123.1">
    <property type="nucleotide sequence ID" value="NZ_VTUX01000007.1"/>
</dbReference>
<keyword evidence="1 2" id="KW-0808">Transferase</keyword>
<proteinExistence type="predicted"/>
<dbReference type="Proteomes" id="UP000323708">
    <property type="component" value="Unassembled WGS sequence"/>
</dbReference>
<evidence type="ECO:0000256" key="1">
    <source>
        <dbReference type="ARBA" id="ARBA00022679"/>
    </source>
</evidence>
<dbReference type="EMBL" id="VTUX01000007">
    <property type="protein sequence ID" value="KAA1189512.1"/>
    <property type="molecule type" value="Genomic_DNA"/>
</dbReference>
<dbReference type="InterPro" id="IPR050483">
    <property type="entry name" value="CoA-transferase_III_domain"/>
</dbReference>
<dbReference type="PANTHER" id="PTHR48207:SF3">
    <property type="entry name" value="SUCCINATE--HYDROXYMETHYLGLUTARATE COA-TRANSFERASE"/>
    <property type="match status" value="1"/>
</dbReference>
<sequence>MTKTETATPGDGPMQGIKVLDIGTMIAAPLAAGVLADQGASVIKVETPGMGDLMRYIGANCNGVGALYQNVNRGKRSIALNLKSDAGIEVLHRLVKEVDVIIHNFRPGVVERLQADYATLSAINPQLVYLSVTGFGHEGPMSKKAAYDNVVQAFAGAAMSQTDPRIGEPSQYQQLFADKLTAHMACQAITAALLARERGAGGQHVQLAMADAVASFLWVDKSGTAQFRSEEASLGLQASADPRLIKFKNGYAQAAPVSDSDFHNWCAAFGVDSSDPRVATLIDRATNQDVVVDISNQILENALELDVDETLARLEAGDVPCARAYTLAELPDNPQMRANGLFVESEHPLAGAMLEPQNPVHFSKTPSGCGFPSPALGAHSNEILGELGYSDEEIARLRHAATVG</sequence>
<comment type="caution">
    <text evidence="2">The sequence shown here is derived from an EMBL/GenBank/DDBJ whole genome shotgun (WGS) entry which is preliminary data.</text>
</comment>
<evidence type="ECO:0000313" key="2">
    <source>
        <dbReference type="EMBL" id="KAA1189512.1"/>
    </source>
</evidence>
<organism evidence="2 3">
    <name type="scientific">Pseudohalioglobus sediminis</name>
    <dbReference type="NCBI Taxonomy" id="2606449"/>
    <lineage>
        <taxon>Bacteria</taxon>
        <taxon>Pseudomonadati</taxon>
        <taxon>Pseudomonadota</taxon>
        <taxon>Gammaproteobacteria</taxon>
        <taxon>Cellvibrionales</taxon>
        <taxon>Halieaceae</taxon>
        <taxon>Pseudohalioglobus</taxon>
    </lineage>
</organism>
<dbReference type="AlphaFoldDB" id="A0A5B0WR53"/>
<dbReference type="GO" id="GO:0008410">
    <property type="term" value="F:CoA-transferase activity"/>
    <property type="evidence" value="ECO:0007669"/>
    <property type="project" value="TreeGrafter"/>
</dbReference>
<name>A0A5B0WR53_9GAMM</name>
<dbReference type="PANTHER" id="PTHR48207">
    <property type="entry name" value="SUCCINATE--HYDROXYMETHYLGLUTARATE COA-TRANSFERASE"/>
    <property type="match status" value="1"/>
</dbReference>
<dbReference type="SUPFAM" id="SSF89796">
    <property type="entry name" value="CoA-transferase family III (CaiB/BaiF)"/>
    <property type="match status" value="1"/>
</dbReference>
<protein>
    <submittedName>
        <fullName evidence="2">CoA transferase</fullName>
    </submittedName>
</protein>
<dbReference type="Gene3D" id="3.30.1540.10">
    <property type="entry name" value="formyl-coa transferase, domain 3"/>
    <property type="match status" value="1"/>
</dbReference>
<dbReference type="InterPro" id="IPR003673">
    <property type="entry name" value="CoA-Trfase_fam_III"/>
</dbReference>
<dbReference type="Pfam" id="PF02515">
    <property type="entry name" value="CoA_transf_3"/>
    <property type="match status" value="1"/>
</dbReference>
<dbReference type="InterPro" id="IPR044855">
    <property type="entry name" value="CoA-Trfase_III_dom3_sf"/>
</dbReference>
<keyword evidence="3" id="KW-1185">Reference proteome</keyword>
<dbReference type="InterPro" id="IPR023606">
    <property type="entry name" value="CoA-Trfase_III_dom_1_sf"/>
</dbReference>
<reference evidence="2 3" key="1">
    <citation type="submission" date="2019-09" db="EMBL/GenBank/DDBJ databases">
        <authorList>
            <person name="Chen X.-Y."/>
        </authorList>
    </citation>
    <scope>NUCLEOTIDE SEQUENCE [LARGE SCALE GENOMIC DNA]</scope>
    <source>
        <strain evidence="2 3">NY5</strain>
    </source>
</reference>
<evidence type="ECO:0000313" key="3">
    <source>
        <dbReference type="Proteomes" id="UP000323708"/>
    </source>
</evidence>
<accession>A0A5B0WR53</accession>
<dbReference type="Gene3D" id="3.40.50.10540">
    <property type="entry name" value="Crotonobetainyl-coa:carnitine coa-transferase, domain 1"/>
    <property type="match status" value="1"/>
</dbReference>